<dbReference type="CDD" id="cd13585">
    <property type="entry name" value="PBP2_TMBP_like"/>
    <property type="match status" value="1"/>
</dbReference>
<dbReference type="PANTHER" id="PTHR43649:SF12">
    <property type="entry name" value="DIACETYLCHITOBIOSE BINDING PROTEIN DASA"/>
    <property type="match status" value="1"/>
</dbReference>
<evidence type="ECO:0000256" key="2">
    <source>
        <dbReference type="ARBA" id="ARBA00008520"/>
    </source>
</evidence>
<dbReference type="Proteomes" id="UP001461341">
    <property type="component" value="Chromosome"/>
</dbReference>
<name>A0ABZ2YFP3_9BACT</name>
<reference evidence="4 5" key="1">
    <citation type="submission" date="2023-03" db="EMBL/GenBank/DDBJ databases">
        <title>Novel Species.</title>
        <authorList>
            <person name="Ma S."/>
        </authorList>
    </citation>
    <scope>NUCLEOTIDE SEQUENCE [LARGE SCALE GENOMIC DNA]</scope>
    <source>
        <strain evidence="4 5">B11</strain>
    </source>
</reference>
<comment type="subcellular location">
    <subcellularLocation>
        <location evidence="1">Periplasm</location>
    </subcellularLocation>
</comment>
<comment type="similarity">
    <text evidence="2">Belongs to the bacterial solute-binding protein 1 family.</text>
</comment>
<accession>A0ABZ2YFP3</accession>
<dbReference type="PANTHER" id="PTHR43649">
    <property type="entry name" value="ARABINOSE-BINDING PROTEIN-RELATED"/>
    <property type="match status" value="1"/>
</dbReference>
<evidence type="ECO:0000313" key="4">
    <source>
        <dbReference type="EMBL" id="WZL76510.1"/>
    </source>
</evidence>
<dbReference type="RefSeq" id="WP_369018674.1">
    <property type="nucleotide sequence ID" value="NZ_CP121689.1"/>
</dbReference>
<dbReference type="InterPro" id="IPR050490">
    <property type="entry name" value="Bact_solute-bd_prot1"/>
</dbReference>
<dbReference type="SUPFAM" id="SSF53850">
    <property type="entry name" value="Periplasmic binding protein-like II"/>
    <property type="match status" value="1"/>
</dbReference>
<dbReference type="InterPro" id="IPR006059">
    <property type="entry name" value="SBP"/>
</dbReference>
<evidence type="ECO:0000313" key="5">
    <source>
        <dbReference type="Proteomes" id="UP001461341"/>
    </source>
</evidence>
<sequence length="428" mass="48028">MFVKRLNVVFCIVLLVSLSFLLATAGAQERVKIKYAFWGNPMSIGIEEEIIKQFQKTYPNIEIEPIAAPHAEYHTKLLTMIAGGLAPDVMRINSYYFADFMDANALMNLDPLIERDNIDLSLYYEMGLPESMYEGKMYGLPWGTAPLYLAYNIKMFKDTGIDVPRVGWTWEDFVETARSIAGGSGIERKYGYGAPFTNIAYFLPFIWAAGGDIFDQTKSKFTLDQPQAVKRLDEIASLIREGVFANPLELPTEEAVTRLFAQNLIAIRRASAAEILGMQNIEGLDFEVIHCPTGEDIPNTTVVKSNTVGISVSTKHPEEAWEFLKFLRAPGGPGDRLYAKAKRIPPTSKIPELWDLYLDPTKPPRKIKEITQLISSTYGRTLPLRKGWLEIEGVLIPALQKTWSAGIEAKTAITEVKAEIEEIMKSKN</sequence>
<feature type="signal peptide" evidence="3">
    <location>
        <begin position="1"/>
        <end position="25"/>
    </location>
</feature>
<dbReference type="EMBL" id="CP121689">
    <property type="protein sequence ID" value="WZL76510.1"/>
    <property type="molecule type" value="Genomic_DNA"/>
</dbReference>
<protein>
    <submittedName>
        <fullName evidence="4">Sugar ABC transporter substrate-binding protein</fullName>
    </submittedName>
</protein>
<keyword evidence="5" id="KW-1185">Reference proteome</keyword>
<dbReference type="Pfam" id="PF01547">
    <property type="entry name" value="SBP_bac_1"/>
    <property type="match status" value="1"/>
</dbReference>
<organism evidence="4 5">
    <name type="scientific">Thermatribacter velox</name>
    <dbReference type="NCBI Taxonomy" id="3039681"/>
    <lineage>
        <taxon>Bacteria</taxon>
        <taxon>Pseudomonadati</taxon>
        <taxon>Atribacterota</taxon>
        <taxon>Atribacteria</taxon>
        <taxon>Atribacterales</taxon>
        <taxon>Thermatribacteraceae</taxon>
        <taxon>Thermatribacter</taxon>
    </lineage>
</organism>
<evidence type="ECO:0000256" key="1">
    <source>
        <dbReference type="ARBA" id="ARBA00004418"/>
    </source>
</evidence>
<proteinExistence type="inferred from homology"/>
<keyword evidence="3" id="KW-0732">Signal</keyword>
<evidence type="ECO:0000256" key="3">
    <source>
        <dbReference type="SAM" id="SignalP"/>
    </source>
</evidence>
<gene>
    <name evidence="4" type="ORF">QBE54_01905</name>
</gene>
<feature type="chain" id="PRO_5045978057" evidence="3">
    <location>
        <begin position="26"/>
        <end position="428"/>
    </location>
</feature>
<dbReference type="Gene3D" id="3.40.190.10">
    <property type="entry name" value="Periplasmic binding protein-like II"/>
    <property type="match status" value="1"/>
</dbReference>